<dbReference type="GeneID" id="117356357"/>
<dbReference type="Proteomes" id="UP000515159">
    <property type="component" value="Chromosome 3"/>
</dbReference>
<reference evidence="5" key="1">
    <citation type="submission" date="2025-08" db="UniProtKB">
        <authorList>
            <consortium name="RefSeq"/>
        </authorList>
    </citation>
    <scope>IDENTIFICATION</scope>
</reference>
<keyword evidence="5" id="KW-0675">Receptor</keyword>
<dbReference type="FunCoup" id="A0A6P8Q535">
    <property type="interactions" value="336"/>
</dbReference>
<dbReference type="AlphaFoldDB" id="A0A6P8Q535"/>
<name>A0A6P8Q535_GEOSA</name>
<dbReference type="KEGG" id="gsh:117356357"/>
<feature type="region of interest" description="Disordered" evidence="2">
    <location>
        <begin position="446"/>
        <end position="588"/>
    </location>
</feature>
<evidence type="ECO:0000256" key="3">
    <source>
        <dbReference type="SAM" id="Phobius"/>
    </source>
</evidence>
<protein>
    <submittedName>
        <fullName evidence="5">Scavenger receptor class A member 3</fullName>
    </submittedName>
</protein>
<dbReference type="CTD" id="51435"/>
<keyword evidence="3" id="KW-1133">Transmembrane helix</keyword>
<dbReference type="Pfam" id="PF01391">
    <property type="entry name" value="Collagen"/>
    <property type="match status" value="2"/>
</dbReference>
<keyword evidence="3" id="KW-0812">Transmembrane</keyword>
<dbReference type="InParanoid" id="A0A6P8Q535"/>
<feature type="compositionally biased region" description="Gly residues" evidence="2">
    <location>
        <begin position="476"/>
        <end position="485"/>
    </location>
</feature>
<dbReference type="PANTHER" id="PTHR39082">
    <property type="entry name" value="PHOSPHOLIPASE C-BETA-2-RELATED"/>
    <property type="match status" value="1"/>
</dbReference>
<feature type="compositionally biased region" description="Gly residues" evidence="2">
    <location>
        <begin position="509"/>
        <end position="518"/>
    </location>
</feature>
<gene>
    <name evidence="5" type="primary">SCARA3</name>
</gene>
<evidence type="ECO:0000256" key="2">
    <source>
        <dbReference type="SAM" id="MobiDB-lite"/>
    </source>
</evidence>
<keyword evidence="3" id="KW-0472">Membrane</keyword>
<feature type="transmembrane region" description="Helical" evidence="3">
    <location>
        <begin position="43"/>
        <end position="63"/>
    </location>
</feature>
<dbReference type="OrthoDB" id="5835334at2759"/>
<evidence type="ECO:0000313" key="4">
    <source>
        <dbReference type="Proteomes" id="UP000515159"/>
    </source>
</evidence>
<feature type="compositionally biased region" description="Pro residues" evidence="2">
    <location>
        <begin position="577"/>
        <end position="588"/>
    </location>
</feature>
<evidence type="ECO:0000313" key="5">
    <source>
        <dbReference type="RefSeq" id="XP_033791364.1"/>
    </source>
</evidence>
<keyword evidence="1" id="KW-0175">Coiled coil</keyword>
<feature type="coiled-coil region" evidence="1">
    <location>
        <begin position="77"/>
        <end position="128"/>
    </location>
</feature>
<feature type="compositionally biased region" description="Low complexity" evidence="2">
    <location>
        <begin position="519"/>
        <end position="532"/>
    </location>
</feature>
<sequence length="588" mass="64720">MKEEMLIGEEEHMPSFRNRQNSRLKTNCARCQKNLSLQILVKALYVVFVLMIIAIVVVASIVFKKIDSITEDMSKSQSHYQKKITSVQENVQELDQKPLGNCSFCYDVSHLGQEIITLQEELEQIQQMLLGQEISLDRMSQNHHVLASAANKINSEVDSTAFSIRQVNQTLDFFLMQMKGWQTATTELAASMKSMAQERYDIRTTLQHINFIIGQTSDWIQVIQRKTDEETLALQRIVTDWQNYTRLFGALRTTSSKTSELVRNLQTSISIATQRISQNSEVMHDLVLQVMGLHLQLDNISSFLDDHEENMQDFRYHTKYTGNRTSERFESLEGRMSSHEIEISTIFTNINATDSHVHSMLKYLDDVRLSCTLGFNSHAEELYYLNKSMSLMESTTDLLRERFSLLNARLDFDIRNLSMVMEEMKIVDVRHGEILQNVTVLRGLPGLPGPRGIKGDLGPKGTLGPQGEKGDMGELGSTGGQGPRGHPGNPGPQGVIGSRGPQGMPGVKGTKGGLGLPGPKGQMGPKGDMGPKGPDGPPGSKGQTGAKGEFGREGVPGVPGMPGPPGLKGIEGLSGLPGPPGPPGPPAI</sequence>
<keyword evidence="4" id="KW-1185">Reference proteome</keyword>
<dbReference type="InterPro" id="IPR008160">
    <property type="entry name" value="Collagen"/>
</dbReference>
<evidence type="ECO:0000256" key="1">
    <source>
        <dbReference type="SAM" id="Coils"/>
    </source>
</evidence>
<organism evidence="4 5">
    <name type="scientific">Geotrypetes seraphini</name>
    <name type="common">Gaboon caecilian</name>
    <name type="synonym">Caecilia seraphini</name>
    <dbReference type="NCBI Taxonomy" id="260995"/>
    <lineage>
        <taxon>Eukaryota</taxon>
        <taxon>Metazoa</taxon>
        <taxon>Chordata</taxon>
        <taxon>Craniata</taxon>
        <taxon>Vertebrata</taxon>
        <taxon>Euteleostomi</taxon>
        <taxon>Amphibia</taxon>
        <taxon>Gymnophiona</taxon>
        <taxon>Geotrypetes</taxon>
    </lineage>
</organism>
<dbReference type="InterPro" id="IPR052376">
    <property type="entry name" value="Oxidative_Scav/Glycosyltrans"/>
</dbReference>
<dbReference type="PANTHER" id="PTHR39082:SF1">
    <property type="entry name" value="SCAVENGER RECEPTOR CLASS A MEMBER 3"/>
    <property type="match status" value="1"/>
</dbReference>
<dbReference type="RefSeq" id="XP_033791364.1">
    <property type="nucleotide sequence ID" value="XM_033935473.1"/>
</dbReference>
<proteinExistence type="predicted"/>
<accession>A0A6P8Q535</accession>